<dbReference type="Proteomes" id="UP001597090">
    <property type="component" value="Unassembled WGS sequence"/>
</dbReference>
<dbReference type="PROSITE" id="PS51257">
    <property type="entry name" value="PROKAR_LIPOPROTEIN"/>
    <property type="match status" value="1"/>
</dbReference>
<comment type="caution">
    <text evidence="2">The sequence shown here is derived from an EMBL/GenBank/DDBJ whole genome shotgun (WGS) entry which is preliminary data.</text>
</comment>
<accession>A0ABW2YQ89</accession>
<evidence type="ECO:0008006" key="4">
    <source>
        <dbReference type="Google" id="ProtNLM"/>
    </source>
</evidence>
<protein>
    <recommendedName>
        <fullName evidence="4">Lipoprotein</fullName>
    </recommendedName>
</protein>
<name>A0ABW2YQ89_9GAMM</name>
<feature type="chain" id="PRO_5046990545" description="Lipoprotein" evidence="1">
    <location>
        <begin position="24"/>
        <end position="260"/>
    </location>
</feature>
<feature type="signal peptide" evidence="1">
    <location>
        <begin position="1"/>
        <end position="23"/>
    </location>
</feature>
<dbReference type="EMBL" id="JBHTIH010000014">
    <property type="protein sequence ID" value="MFD0740538.1"/>
    <property type="molecule type" value="Genomic_DNA"/>
</dbReference>
<keyword evidence="1" id="KW-0732">Signal</keyword>
<evidence type="ECO:0000313" key="2">
    <source>
        <dbReference type="EMBL" id="MFD0740538.1"/>
    </source>
</evidence>
<gene>
    <name evidence="2" type="ORF">ACFQZQ_14740</name>
</gene>
<reference evidence="3" key="1">
    <citation type="journal article" date="2019" name="Int. J. Syst. Evol. Microbiol.">
        <title>The Global Catalogue of Microorganisms (GCM) 10K type strain sequencing project: providing services to taxonomists for standard genome sequencing and annotation.</title>
        <authorList>
            <consortium name="The Broad Institute Genomics Platform"/>
            <consortium name="The Broad Institute Genome Sequencing Center for Infectious Disease"/>
            <person name="Wu L."/>
            <person name="Ma J."/>
        </authorList>
    </citation>
    <scope>NUCLEOTIDE SEQUENCE [LARGE SCALE GENOMIC DNA]</scope>
    <source>
        <strain evidence="3">CCUG 55491</strain>
    </source>
</reference>
<proteinExistence type="predicted"/>
<keyword evidence="3" id="KW-1185">Reference proteome</keyword>
<evidence type="ECO:0000313" key="3">
    <source>
        <dbReference type="Proteomes" id="UP001597090"/>
    </source>
</evidence>
<sequence length="260" mass="26820">MTLTTRWTAVAAFTLLAGCQMPAADTVAAPAAPAPHANVPQAGVAPPAAPVTTAAAAAPTPASISAIVNLRSIDATKEFLERTLGASTYETPETAKYLAGGCNVEVSYAANKAVTNVSIDLTPGCRFDAAALVGSQAPVMVDGSLTFAAFEQLFGNARYTSPCLSLCGNAYDPYVDAVVPGSRANLVVDVAARALFVDDAVIAASNAWEAQLKAKAGEDYVVETRFNCDRTHEAIARAAFATVKVETLQFGRELGSNDCG</sequence>
<evidence type="ECO:0000256" key="1">
    <source>
        <dbReference type="SAM" id="SignalP"/>
    </source>
</evidence>
<organism evidence="2 3">
    <name type="scientific">Lysobacter koreensis</name>
    <dbReference type="NCBI Taxonomy" id="266122"/>
    <lineage>
        <taxon>Bacteria</taxon>
        <taxon>Pseudomonadati</taxon>
        <taxon>Pseudomonadota</taxon>
        <taxon>Gammaproteobacteria</taxon>
        <taxon>Lysobacterales</taxon>
        <taxon>Lysobacteraceae</taxon>
        <taxon>Lysobacter</taxon>
    </lineage>
</organism>
<dbReference type="RefSeq" id="WP_386813690.1">
    <property type="nucleotide sequence ID" value="NZ_JBHTIH010000014.1"/>
</dbReference>